<sequence length="177" mass="19285">MTSPSSEEPPQLDRSAGDEDSGDGILQDSPESSPPPIWQREKQTTVEVTVATTNNNAPVGEISEIAQLINSESSEPNSVVEDGGNPTYYSIYNAHSSSSSSSSDESTVTTDGGNFPRRRRRRRGDRNRHGSRDRCVEEAVLVLIGCKSCMTYFMAEKAVTMECPSCDGSGEIVRFDR</sequence>
<keyword evidence="3" id="KW-1185">Reference proteome</keyword>
<protein>
    <submittedName>
        <fullName evidence="2">Uncharacterized protein</fullName>
    </submittedName>
</protein>
<evidence type="ECO:0000256" key="1">
    <source>
        <dbReference type="SAM" id="MobiDB-lite"/>
    </source>
</evidence>
<organism evidence="2 3">
    <name type="scientific">Zostera marina</name>
    <name type="common">Eelgrass</name>
    <dbReference type="NCBI Taxonomy" id="29655"/>
    <lineage>
        <taxon>Eukaryota</taxon>
        <taxon>Viridiplantae</taxon>
        <taxon>Streptophyta</taxon>
        <taxon>Embryophyta</taxon>
        <taxon>Tracheophyta</taxon>
        <taxon>Spermatophyta</taxon>
        <taxon>Magnoliopsida</taxon>
        <taxon>Liliopsida</taxon>
        <taxon>Zosteraceae</taxon>
        <taxon>Zostera</taxon>
    </lineage>
</organism>
<reference evidence="3" key="1">
    <citation type="journal article" date="2016" name="Nature">
        <title>The genome of the seagrass Zostera marina reveals angiosperm adaptation to the sea.</title>
        <authorList>
            <person name="Olsen J.L."/>
            <person name="Rouze P."/>
            <person name="Verhelst B."/>
            <person name="Lin Y.-C."/>
            <person name="Bayer T."/>
            <person name="Collen J."/>
            <person name="Dattolo E."/>
            <person name="De Paoli E."/>
            <person name="Dittami S."/>
            <person name="Maumus F."/>
            <person name="Michel G."/>
            <person name="Kersting A."/>
            <person name="Lauritano C."/>
            <person name="Lohaus R."/>
            <person name="Toepel M."/>
            <person name="Tonon T."/>
            <person name="Vanneste K."/>
            <person name="Amirebrahimi M."/>
            <person name="Brakel J."/>
            <person name="Bostroem C."/>
            <person name="Chovatia M."/>
            <person name="Grimwood J."/>
            <person name="Jenkins J.W."/>
            <person name="Jueterbock A."/>
            <person name="Mraz A."/>
            <person name="Stam W.T."/>
            <person name="Tice H."/>
            <person name="Bornberg-Bauer E."/>
            <person name="Green P.J."/>
            <person name="Pearson G.A."/>
            <person name="Procaccini G."/>
            <person name="Duarte C.M."/>
            <person name="Schmutz J."/>
            <person name="Reusch T.B.H."/>
            <person name="Van de Peer Y."/>
        </authorList>
    </citation>
    <scope>NUCLEOTIDE SEQUENCE [LARGE SCALE GENOMIC DNA]</scope>
    <source>
        <strain evidence="3">cv. Finnish</strain>
    </source>
</reference>
<evidence type="ECO:0000313" key="2">
    <source>
        <dbReference type="EMBL" id="KMZ66994.1"/>
    </source>
</evidence>
<proteinExistence type="predicted"/>
<feature type="compositionally biased region" description="Low complexity" evidence="1">
    <location>
        <begin position="70"/>
        <end position="81"/>
    </location>
</feature>
<evidence type="ECO:0000313" key="3">
    <source>
        <dbReference type="Proteomes" id="UP000036987"/>
    </source>
</evidence>
<dbReference type="Proteomes" id="UP000036987">
    <property type="component" value="Unassembled WGS sequence"/>
</dbReference>
<gene>
    <name evidence="2" type="ORF">ZOSMA_27G00410</name>
</gene>
<dbReference type="AlphaFoldDB" id="A0A0K9PDD7"/>
<accession>A0A0K9PDD7</accession>
<name>A0A0K9PDD7_ZOSMR</name>
<feature type="compositionally biased region" description="Basic residues" evidence="1">
    <location>
        <begin position="116"/>
        <end position="126"/>
    </location>
</feature>
<feature type="region of interest" description="Disordered" evidence="1">
    <location>
        <begin position="1"/>
        <end position="45"/>
    </location>
</feature>
<comment type="caution">
    <text evidence="2">The sequence shown here is derived from an EMBL/GenBank/DDBJ whole genome shotgun (WGS) entry which is preliminary data.</text>
</comment>
<feature type="region of interest" description="Disordered" evidence="1">
    <location>
        <begin position="68"/>
        <end position="131"/>
    </location>
</feature>
<dbReference type="EMBL" id="LFYR01000932">
    <property type="protein sequence ID" value="KMZ66994.1"/>
    <property type="molecule type" value="Genomic_DNA"/>
</dbReference>